<dbReference type="GeneID" id="63797882"/>
<sequence length="121" mass="14198">MSNTRFEDGTNLKEYIRNRIMTEKGVWKMDNEARRIGNDGGLTLVEELVDLKEKDGQMEKVLTDLKKGLEDLKEKDGRRDRMLWKVRVSELERVFKKHMKQPALNETRLSMVQTSSTTIKL</sequence>
<keyword evidence="2" id="KW-1185">Reference proteome</keyword>
<evidence type="ECO:0000313" key="2">
    <source>
        <dbReference type="Proteomes" id="UP000249363"/>
    </source>
</evidence>
<accession>A0A364LA16</accession>
<comment type="caution">
    <text evidence="1">The sequence shown here is derived from an EMBL/GenBank/DDBJ whole genome shotgun (WGS) entry which is preliminary data.</text>
</comment>
<dbReference type="OrthoDB" id="4224843at2759"/>
<protein>
    <submittedName>
        <fullName evidence="1">Uncharacterized protein</fullName>
    </submittedName>
</protein>
<dbReference type="RefSeq" id="XP_040737170.1">
    <property type="nucleotide sequence ID" value="XM_040881498.1"/>
</dbReference>
<proteinExistence type="predicted"/>
<dbReference type="AlphaFoldDB" id="A0A364LA16"/>
<name>A0A364LA16_TALAM</name>
<organism evidence="1 2">
    <name type="scientific">Talaromyces amestolkiae</name>
    <dbReference type="NCBI Taxonomy" id="1196081"/>
    <lineage>
        <taxon>Eukaryota</taxon>
        <taxon>Fungi</taxon>
        <taxon>Dikarya</taxon>
        <taxon>Ascomycota</taxon>
        <taxon>Pezizomycotina</taxon>
        <taxon>Eurotiomycetes</taxon>
        <taxon>Eurotiomycetidae</taxon>
        <taxon>Eurotiales</taxon>
        <taxon>Trichocomaceae</taxon>
        <taxon>Talaromyces</taxon>
        <taxon>Talaromyces sect. Talaromyces</taxon>
    </lineage>
</organism>
<gene>
    <name evidence="1" type="ORF">BHQ10_008668</name>
</gene>
<reference evidence="1 2" key="1">
    <citation type="journal article" date="2017" name="Biotechnol. Biofuels">
        <title>Differential beta-glucosidase expression as a function of carbon source availability in Talaromyces amestolkiae: a genomic and proteomic approach.</title>
        <authorList>
            <person name="de Eugenio L.I."/>
            <person name="Mendez-Liter J.A."/>
            <person name="Nieto-Dominguez M."/>
            <person name="Alonso L."/>
            <person name="Gil-Munoz J."/>
            <person name="Barriuso J."/>
            <person name="Prieto A."/>
            <person name="Martinez M.J."/>
        </authorList>
    </citation>
    <scope>NUCLEOTIDE SEQUENCE [LARGE SCALE GENOMIC DNA]</scope>
    <source>
        <strain evidence="1 2">CIB</strain>
    </source>
</reference>
<evidence type="ECO:0000313" key="1">
    <source>
        <dbReference type="EMBL" id="RAO72656.1"/>
    </source>
</evidence>
<dbReference type="EMBL" id="MIKG01000020">
    <property type="protein sequence ID" value="RAO72656.1"/>
    <property type="molecule type" value="Genomic_DNA"/>
</dbReference>
<dbReference type="Proteomes" id="UP000249363">
    <property type="component" value="Unassembled WGS sequence"/>
</dbReference>